<name>A0A1H9X900_BUTFI</name>
<dbReference type="SUPFAM" id="SSF88723">
    <property type="entry name" value="PIN domain-like"/>
    <property type="match status" value="1"/>
</dbReference>
<organism evidence="2 3">
    <name type="scientific">Butyrivibrio fibrisolvens</name>
    <dbReference type="NCBI Taxonomy" id="831"/>
    <lineage>
        <taxon>Bacteria</taxon>
        <taxon>Bacillati</taxon>
        <taxon>Bacillota</taxon>
        <taxon>Clostridia</taxon>
        <taxon>Lachnospirales</taxon>
        <taxon>Lachnospiraceae</taxon>
        <taxon>Butyrivibrio</taxon>
    </lineage>
</organism>
<evidence type="ECO:0000313" key="3">
    <source>
        <dbReference type="Proteomes" id="UP000182584"/>
    </source>
</evidence>
<dbReference type="AlphaFoldDB" id="A0A1H9X900"/>
<dbReference type="RefSeq" id="WP_074759024.1">
    <property type="nucleotide sequence ID" value="NZ_FOGJ01000047.1"/>
</dbReference>
<dbReference type="InterPro" id="IPR002716">
    <property type="entry name" value="PIN_dom"/>
</dbReference>
<evidence type="ECO:0000313" key="2">
    <source>
        <dbReference type="EMBL" id="SES42123.1"/>
    </source>
</evidence>
<evidence type="ECO:0000259" key="1">
    <source>
        <dbReference type="Pfam" id="PF13470"/>
    </source>
</evidence>
<dbReference type="CDD" id="cd09854">
    <property type="entry name" value="PIN_VapC-like"/>
    <property type="match status" value="1"/>
</dbReference>
<accession>A0A1H9X900</accession>
<dbReference type="OrthoDB" id="9787727at2"/>
<dbReference type="Proteomes" id="UP000182584">
    <property type="component" value="Unassembled WGS sequence"/>
</dbReference>
<feature type="domain" description="PIN" evidence="1">
    <location>
        <begin position="2"/>
        <end position="116"/>
    </location>
</feature>
<sequence length="139" mass="16401">MKLLIDANIILDVLQKREPHYKYSAIIWKLCETRKVTGFVSVLTFMNMVYILRKELTPEKIEETYKALSLIFTFEDLTEEDVKNALMKKQKDFEDAVQMETAERIGADFIITRNVKDFMKSSIPAYTPLEFMQRVEFDD</sequence>
<reference evidence="2 3" key="1">
    <citation type="submission" date="2016-10" db="EMBL/GenBank/DDBJ databases">
        <authorList>
            <person name="de Groot N.N."/>
        </authorList>
    </citation>
    <scope>NUCLEOTIDE SEQUENCE [LARGE SCALE GENOMIC DNA]</scope>
    <source>
        <strain evidence="2 3">AR40</strain>
    </source>
</reference>
<gene>
    <name evidence="2" type="ORF">SAMN04487884_14715</name>
</gene>
<proteinExistence type="predicted"/>
<protein>
    <submittedName>
        <fullName evidence="2">Predicted nucleic acid-binding protein, contains PIN domain</fullName>
    </submittedName>
</protein>
<dbReference type="EMBL" id="FOGJ01000047">
    <property type="protein sequence ID" value="SES42123.1"/>
    <property type="molecule type" value="Genomic_DNA"/>
</dbReference>
<dbReference type="Gene3D" id="3.40.50.1010">
    <property type="entry name" value="5'-nuclease"/>
    <property type="match status" value="1"/>
</dbReference>
<dbReference type="InterPro" id="IPR029060">
    <property type="entry name" value="PIN-like_dom_sf"/>
</dbReference>
<dbReference type="Pfam" id="PF13470">
    <property type="entry name" value="PIN_3"/>
    <property type="match status" value="1"/>
</dbReference>